<organism evidence="2 3">
    <name type="scientific">Ramazzottius varieornatus</name>
    <name type="common">Water bear</name>
    <name type="synonym">Tardigrade</name>
    <dbReference type="NCBI Taxonomy" id="947166"/>
    <lineage>
        <taxon>Eukaryota</taxon>
        <taxon>Metazoa</taxon>
        <taxon>Ecdysozoa</taxon>
        <taxon>Tardigrada</taxon>
        <taxon>Eutardigrada</taxon>
        <taxon>Parachela</taxon>
        <taxon>Hypsibioidea</taxon>
        <taxon>Ramazzottiidae</taxon>
        <taxon>Ramazzottius</taxon>
    </lineage>
</organism>
<reference evidence="2 3" key="1">
    <citation type="journal article" date="2016" name="Nat. Commun.">
        <title>Extremotolerant tardigrade genome and improved radiotolerance of human cultured cells by tardigrade-unique protein.</title>
        <authorList>
            <person name="Hashimoto T."/>
            <person name="Horikawa D.D."/>
            <person name="Saito Y."/>
            <person name="Kuwahara H."/>
            <person name="Kozuka-Hata H."/>
            <person name="Shin-I T."/>
            <person name="Minakuchi Y."/>
            <person name="Ohishi K."/>
            <person name="Motoyama A."/>
            <person name="Aizu T."/>
            <person name="Enomoto A."/>
            <person name="Kondo K."/>
            <person name="Tanaka S."/>
            <person name="Hara Y."/>
            <person name="Koshikawa S."/>
            <person name="Sagara H."/>
            <person name="Miura T."/>
            <person name="Yokobori S."/>
            <person name="Miyagawa K."/>
            <person name="Suzuki Y."/>
            <person name="Kubo T."/>
            <person name="Oyama M."/>
            <person name="Kohara Y."/>
            <person name="Fujiyama A."/>
            <person name="Arakawa K."/>
            <person name="Katayama T."/>
            <person name="Toyoda A."/>
            <person name="Kunieda T."/>
        </authorList>
    </citation>
    <scope>NUCLEOTIDE SEQUENCE [LARGE SCALE GENOMIC DNA]</scope>
    <source>
        <strain evidence="2 3">YOKOZUNA-1</strain>
    </source>
</reference>
<evidence type="ECO:0000313" key="3">
    <source>
        <dbReference type="Proteomes" id="UP000186922"/>
    </source>
</evidence>
<proteinExistence type="predicted"/>
<keyword evidence="3" id="KW-1185">Reference proteome</keyword>
<dbReference type="EMBL" id="BDGG01000008">
    <property type="protein sequence ID" value="GAV02544.1"/>
    <property type="molecule type" value="Genomic_DNA"/>
</dbReference>
<name>A0A1D1VUA4_RAMVA</name>
<feature type="region of interest" description="Disordered" evidence="1">
    <location>
        <begin position="1"/>
        <end position="21"/>
    </location>
</feature>
<gene>
    <name evidence="2" type="primary">RvY_13091-1</name>
    <name evidence="2" type="synonym">RvY_13091.1</name>
    <name evidence="2" type="ORF">RvY_13091</name>
</gene>
<evidence type="ECO:0000313" key="2">
    <source>
        <dbReference type="EMBL" id="GAV02544.1"/>
    </source>
</evidence>
<dbReference type="AlphaFoldDB" id="A0A1D1VUA4"/>
<evidence type="ECO:0000256" key="1">
    <source>
        <dbReference type="SAM" id="MobiDB-lite"/>
    </source>
</evidence>
<accession>A0A1D1VUA4</accession>
<feature type="compositionally biased region" description="Basic and acidic residues" evidence="1">
    <location>
        <begin position="1"/>
        <end position="13"/>
    </location>
</feature>
<sequence length="46" mass="5089">MNDKPRDSLDKSHSPTSIDSGICTIANEEPEDPNALVPELHELPFQ</sequence>
<protein>
    <submittedName>
        <fullName evidence="2">Uncharacterized protein</fullName>
    </submittedName>
</protein>
<comment type="caution">
    <text evidence="2">The sequence shown here is derived from an EMBL/GenBank/DDBJ whole genome shotgun (WGS) entry which is preliminary data.</text>
</comment>
<dbReference type="Proteomes" id="UP000186922">
    <property type="component" value="Unassembled WGS sequence"/>
</dbReference>